<proteinExistence type="predicted"/>
<keyword evidence="1" id="KW-0547">Nucleotide-binding</keyword>
<name>A0A418VBK9_9DEIO</name>
<dbReference type="SMART" id="SM00833">
    <property type="entry name" value="CobW_C"/>
    <property type="match status" value="1"/>
</dbReference>
<organism evidence="4 5">
    <name type="scientific">Deinococcus cavernae</name>
    <dbReference type="NCBI Taxonomy" id="2320857"/>
    <lineage>
        <taxon>Bacteria</taxon>
        <taxon>Thermotogati</taxon>
        <taxon>Deinococcota</taxon>
        <taxon>Deinococci</taxon>
        <taxon>Deinococcales</taxon>
        <taxon>Deinococcaceae</taxon>
        <taxon>Deinococcus</taxon>
    </lineage>
</organism>
<dbReference type="SUPFAM" id="SSF90002">
    <property type="entry name" value="Hypothetical protein YjiA, C-terminal domain"/>
    <property type="match status" value="1"/>
</dbReference>
<evidence type="ECO:0000256" key="2">
    <source>
        <dbReference type="ARBA" id="ARBA00023186"/>
    </source>
</evidence>
<dbReference type="GO" id="GO:0000166">
    <property type="term" value="F:nucleotide binding"/>
    <property type="evidence" value="ECO:0007669"/>
    <property type="project" value="UniProtKB-KW"/>
</dbReference>
<evidence type="ECO:0000256" key="1">
    <source>
        <dbReference type="ARBA" id="ARBA00022741"/>
    </source>
</evidence>
<dbReference type="InterPro" id="IPR036627">
    <property type="entry name" value="CobW-likC_sf"/>
</dbReference>
<evidence type="ECO:0000313" key="4">
    <source>
        <dbReference type="EMBL" id="RJF73497.1"/>
    </source>
</evidence>
<dbReference type="Proteomes" id="UP000286287">
    <property type="component" value="Unassembled WGS sequence"/>
</dbReference>
<reference evidence="4 5" key="1">
    <citation type="submission" date="2018-09" db="EMBL/GenBank/DDBJ databases">
        <authorList>
            <person name="Zhu H."/>
        </authorList>
    </citation>
    <scope>NUCLEOTIDE SEQUENCE [LARGE SCALE GENOMIC DNA]</scope>
    <source>
        <strain evidence="4 5">K2S05-167</strain>
    </source>
</reference>
<dbReference type="EMBL" id="QYUJ01000014">
    <property type="protein sequence ID" value="RJF73497.1"/>
    <property type="molecule type" value="Genomic_DNA"/>
</dbReference>
<dbReference type="InterPro" id="IPR011629">
    <property type="entry name" value="CobW-like_C"/>
</dbReference>
<keyword evidence="2" id="KW-0143">Chaperone</keyword>
<dbReference type="Pfam" id="PF07683">
    <property type="entry name" value="CobW_C"/>
    <property type="match status" value="1"/>
</dbReference>
<accession>A0A418VBK9</accession>
<gene>
    <name evidence="4" type="ORF">D3875_20070</name>
</gene>
<sequence length="123" mass="13789">MISVSRTSALSTPNRRKSFTLEADQCLSLWGWQALTERIVTRPGHVLRVKGHLSLDAHPERLLVQAVRDVMTIEPTGQPRDNTCQLVVIGRDLNPSEEREFFARALTFQPSNPLARTGVAAER</sequence>
<evidence type="ECO:0000313" key="5">
    <source>
        <dbReference type="Proteomes" id="UP000286287"/>
    </source>
</evidence>
<evidence type="ECO:0000259" key="3">
    <source>
        <dbReference type="SMART" id="SM00833"/>
    </source>
</evidence>
<dbReference type="Gene3D" id="3.30.1220.10">
    <property type="entry name" value="CobW-like, C-terminal domain"/>
    <property type="match status" value="1"/>
</dbReference>
<keyword evidence="5" id="KW-1185">Reference proteome</keyword>
<comment type="caution">
    <text evidence="4">The sequence shown here is derived from an EMBL/GenBank/DDBJ whole genome shotgun (WGS) entry which is preliminary data.</text>
</comment>
<feature type="domain" description="CobW C-terminal" evidence="3">
    <location>
        <begin position="16"/>
        <end position="106"/>
    </location>
</feature>
<dbReference type="AlphaFoldDB" id="A0A418VBK9"/>
<protein>
    <recommendedName>
        <fullName evidence="3">CobW C-terminal domain-containing protein</fullName>
    </recommendedName>
</protein>